<evidence type="ECO:0000313" key="2">
    <source>
        <dbReference type="EMBL" id="RNA10396.1"/>
    </source>
</evidence>
<dbReference type="Proteomes" id="UP000276133">
    <property type="component" value="Unassembled WGS sequence"/>
</dbReference>
<proteinExistence type="predicted"/>
<keyword evidence="1" id="KW-0472">Membrane</keyword>
<comment type="caution">
    <text evidence="2">The sequence shown here is derived from an EMBL/GenBank/DDBJ whole genome shotgun (WGS) entry which is preliminary data.</text>
</comment>
<organism evidence="2 3">
    <name type="scientific">Brachionus plicatilis</name>
    <name type="common">Marine rotifer</name>
    <name type="synonym">Brachionus muelleri</name>
    <dbReference type="NCBI Taxonomy" id="10195"/>
    <lineage>
        <taxon>Eukaryota</taxon>
        <taxon>Metazoa</taxon>
        <taxon>Spiralia</taxon>
        <taxon>Gnathifera</taxon>
        <taxon>Rotifera</taxon>
        <taxon>Eurotatoria</taxon>
        <taxon>Monogononta</taxon>
        <taxon>Pseudotrocha</taxon>
        <taxon>Ploima</taxon>
        <taxon>Brachionidae</taxon>
        <taxon>Brachionus</taxon>
    </lineage>
</organism>
<evidence type="ECO:0000256" key="1">
    <source>
        <dbReference type="SAM" id="Phobius"/>
    </source>
</evidence>
<name>A0A3M7QG30_BRAPC</name>
<dbReference type="AlphaFoldDB" id="A0A3M7QG30"/>
<keyword evidence="3" id="KW-1185">Reference proteome</keyword>
<sequence length="151" mass="16097">MEQSFNESRSFEKKGPVHQIAYVVPGGKNKRLGTSFEKQSVSIAVNEQRRVKFSLKIGLGGVAAHTRVQGRVLAACESIEFVVKAGAVVGNGRMSCHCVTLSMQTARIGSANVGTDLALFSTVAFGTFTFVFVIGQVDALGGVGARLRCTW</sequence>
<gene>
    <name evidence="2" type="ORF">BpHYR1_046330</name>
</gene>
<accession>A0A3M7QG30</accession>
<feature type="transmembrane region" description="Helical" evidence="1">
    <location>
        <begin position="117"/>
        <end position="137"/>
    </location>
</feature>
<dbReference type="EMBL" id="REGN01006223">
    <property type="protein sequence ID" value="RNA10396.1"/>
    <property type="molecule type" value="Genomic_DNA"/>
</dbReference>
<protein>
    <submittedName>
        <fullName evidence="2">Uncharacterized protein</fullName>
    </submittedName>
</protein>
<keyword evidence="1" id="KW-0812">Transmembrane</keyword>
<reference evidence="2 3" key="1">
    <citation type="journal article" date="2018" name="Sci. Rep.">
        <title>Genomic signatures of local adaptation to the degree of environmental predictability in rotifers.</title>
        <authorList>
            <person name="Franch-Gras L."/>
            <person name="Hahn C."/>
            <person name="Garcia-Roger E.M."/>
            <person name="Carmona M.J."/>
            <person name="Serra M."/>
            <person name="Gomez A."/>
        </authorList>
    </citation>
    <scope>NUCLEOTIDE SEQUENCE [LARGE SCALE GENOMIC DNA]</scope>
    <source>
        <strain evidence="2">HYR1</strain>
    </source>
</reference>
<evidence type="ECO:0000313" key="3">
    <source>
        <dbReference type="Proteomes" id="UP000276133"/>
    </source>
</evidence>
<keyword evidence="1" id="KW-1133">Transmembrane helix</keyword>